<accession>A0ABS1XRE3</accession>
<protein>
    <submittedName>
        <fullName evidence="2">Uncharacterized protein</fullName>
    </submittedName>
</protein>
<keyword evidence="1" id="KW-1133">Transmembrane helix</keyword>
<dbReference type="Proteomes" id="UP000601027">
    <property type="component" value="Unassembled WGS sequence"/>
</dbReference>
<dbReference type="RefSeq" id="WP_203174268.1">
    <property type="nucleotide sequence ID" value="NZ_JAEVHM010000024.1"/>
</dbReference>
<keyword evidence="1" id="KW-0472">Membrane</keyword>
<reference evidence="2 3" key="1">
    <citation type="submission" date="2021-01" db="EMBL/GenBank/DDBJ databases">
        <title>Draft genome sequence of Micromonospora sp. strain STR1_7.</title>
        <authorList>
            <person name="Karlyshev A."/>
            <person name="Jawad R."/>
        </authorList>
    </citation>
    <scope>NUCLEOTIDE SEQUENCE [LARGE SCALE GENOMIC DNA]</scope>
    <source>
        <strain evidence="2 3">STR1-7</strain>
    </source>
</reference>
<keyword evidence="1" id="KW-0812">Transmembrane</keyword>
<organism evidence="2 3">
    <name type="scientific">Micromonospora parastrephiae</name>
    <dbReference type="NCBI Taxonomy" id="2806101"/>
    <lineage>
        <taxon>Bacteria</taxon>
        <taxon>Bacillati</taxon>
        <taxon>Actinomycetota</taxon>
        <taxon>Actinomycetes</taxon>
        <taxon>Micromonosporales</taxon>
        <taxon>Micromonosporaceae</taxon>
        <taxon>Micromonospora</taxon>
    </lineage>
</organism>
<proteinExistence type="predicted"/>
<sequence length="54" mass="5920">MRAAVGIVGYALAIAVGFLVSPLLALVFFLLLPLFYSLTSSGLYELGRLRHPRR</sequence>
<evidence type="ECO:0000256" key="1">
    <source>
        <dbReference type="SAM" id="Phobius"/>
    </source>
</evidence>
<comment type="caution">
    <text evidence="2">The sequence shown here is derived from an EMBL/GenBank/DDBJ whole genome shotgun (WGS) entry which is preliminary data.</text>
</comment>
<evidence type="ECO:0000313" key="3">
    <source>
        <dbReference type="Proteomes" id="UP000601027"/>
    </source>
</evidence>
<dbReference type="EMBL" id="JAEVHM010000024">
    <property type="protein sequence ID" value="MBM0231817.1"/>
    <property type="molecule type" value="Genomic_DNA"/>
</dbReference>
<gene>
    <name evidence="2" type="ORF">JNW91_08065</name>
</gene>
<name>A0ABS1XRE3_9ACTN</name>
<keyword evidence="3" id="KW-1185">Reference proteome</keyword>
<evidence type="ECO:0000313" key="2">
    <source>
        <dbReference type="EMBL" id="MBM0231817.1"/>
    </source>
</evidence>
<feature type="transmembrane region" description="Helical" evidence="1">
    <location>
        <begin position="7"/>
        <end position="36"/>
    </location>
</feature>